<dbReference type="EMBL" id="GDJX01014767">
    <property type="protein sequence ID" value="JAT53169.1"/>
    <property type="molecule type" value="Transcribed_RNA"/>
</dbReference>
<dbReference type="InterPro" id="IPR005491">
    <property type="entry name" value="ENT_dom"/>
</dbReference>
<dbReference type="EMBL" id="GDJX01018934">
    <property type="protein sequence ID" value="JAT49002.1"/>
    <property type="molecule type" value="Transcribed_RNA"/>
</dbReference>
<name>A0A1D1XKH0_9ARAE</name>
<dbReference type="InterPro" id="IPR008395">
    <property type="entry name" value="Agenet-like_dom"/>
</dbReference>
<organism evidence="4">
    <name type="scientific">Anthurium amnicola</name>
    <dbReference type="NCBI Taxonomy" id="1678845"/>
    <lineage>
        <taxon>Eukaryota</taxon>
        <taxon>Viridiplantae</taxon>
        <taxon>Streptophyta</taxon>
        <taxon>Embryophyta</taxon>
        <taxon>Tracheophyta</taxon>
        <taxon>Spermatophyta</taxon>
        <taxon>Magnoliopsida</taxon>
        <taxon>Liliopsida</taxon>
        <taxon>Araceae</taxon>
        <taxon>Pothoideae</taxon>
        <taxon>Potheae</taxon>
        <taxon>Anthurium</taxon>
    </lineage>
</organism>
<dbReference type="EMBL" id="GDJX01025074">
    <property type="protein sequence ID" value="JAT42862.1"/>
    <property type="molecule type" value="Transcribed_RNA"/>
</dbReference>
<evidence type="ECO:0000313" key="5">
    <source>
        <dbReference type="EMBL" id="JAT49002.1"/>
    </source>
</evidence>
<dbReference type="SMART" id="SM00743">
    <property type="entry name" value="Agenet"/>
    <property type="match status" value="2"/>
</dbReference>
<reference evidence="4" key="1">
    <citation type="submission" date="2015-07" db="EMBL/GenBank/DDBJ databases">
        <title>Transcriptome Assembly of Anthurium amnicola.</title>
        <authorList>
            <person name="Suzuki J."/>
        </authorList>
    </citation>
    <scope>NUCLEOTIDE SEQUENCE</scope>
</reference>
<dbReference type="Pfam" id="PF05641">
    <property type="entry name" value="Agenet"/>
    <property type="match status" value="1"/>
</dbReference>
<feature type="domain" description="ENT" evidence="3">
    <location>
        <begin position="303"/>
        <end position="363"/>
    </location>
</feature>
<dbReference type="Gene3D" id="1.10.1240.40">
    <property type="entry name" value="ENT domain"/>
    <property type="match status" value="1"/>
</dbReference>
<dbReference type="Pfam" id="PF03735">
    <property type="entry name" value="ENT"/>
    <property type="match status" value="1"/>
</dbReference>
<accession>A0A1D1XKH0</accession>
<evidence type="ECO:0000259" key="3">
    <source>
        <dbReference type="PROSITE" id="PS51138"/>
    </source>
</evidence>
<dbReference type="InterPro" id="IPR014002">
    <property type="entry name" value="Agenet_dom_plant"/>
</dbReference>
<evidence type="ECO:0000313" key="6">
    <source>
        <dbReference type="EMBL" id="JAT53169.1"/>
    </source>
</evidence>
<dbReference type="PANTHER" id="PTHR31917">
    <property type="entry name" value="AGENET DOMAIN-CONTAINING PROTEIN-RELATED"/>
    <property type="match status" value="1"/>
</dbReference>
<comment type="subcellular location">
    <subcellularLocation>
        <location evidence="1">Nucleus</location>
    </subcellularLocation>
</comment>
<evidence type="ECO:0000256" key="1">
    <source>
        <dbReference type="ARBA" id="ARBA00004123"/>
    </source>
</evidence>
<sequence>MKFKNGCPVEVLRRPDESFGAWFPARIISVDCHGYTVRFEHFLTIKGEQIVEKVNLGDIRPCPPFLVSERGWTLGDMVEVFDLESWKAGKVAKVLRNNRLVIRIFGSIQLREFHNSSIRVLQAWQHNKWVRIEKVNGQRQISNLFQKISPVGPTKRKFGFHLKSSPDDNITGNGKKQKSTLGRGQLATGTLLKEGNVISFPETKVAEKYLHATIKDSNIVPCGLDLRRVNTSMHAMQQSLPLRIPEENIECSVASCSGNFFPEYTLYDSVKSCRDMVGSSLGDAESLYPLAPGGKCCFAKDNLVEIVHMLELHAYKSTVQALYASGPLSWEQESLLTNLRLSLHISNEEHLLQLRNLLSAQVL</sequence>
<dbReference type="AlphaFoldDB" id="A0A1D1XKH0"/>
<protein>
    <submittedName>
        <fullName evidence="4">Protein EMSY</fullName>
    </submittedName>
</protein>
<dbReference type="PROSITE" id="PS51138">
    <property type="entry name" value="ENT"/>
    <property type="match status" value="1"/>
</dbReference>
<evidence type="ECO:0000256" key="2">
    <source>
        <dbReference type="ARBA" id="ARBA00023242"/>
    </source>
</evidence>
<dbReference type="SUPFAM" id="SSF158639">
    <property type="entry name" value="ENT-like"/>
    <property type="match status" value="1"/>
</dbReference>
<dbReference type="InterPro" id="IPR036142">
    <property type="entry name" value="ENT_dom-like_sf"/>
</dbReference>
<dbReference type="PANTHER" id="PTHR31917:SF59">
    <property type="entry name" value="ENT DOMAIN-CONTAINING PROTEIN"/>
    <property type="match status" value="1"/>
</dbReference>
<proteinExistence type="predicted"/>
<dbReference type="GO" id="GO:0005634">
    <property type="term" value="C:nucleus"/>
    <property type="evidence" value="ECO:0007669"/>
    <property type="project" value="UniProtKB-SubCell"/>
</dbReference>
<keyword evidence="2" id="KW-0539">Nucleus</keyword>
<evidence type="ECO:0000313" key="4">
    <source>
        <dbReference type="EMBL" id="JAT42862.1"/>
    </source>
</evidence>
<dbReference type="SMART" id="SM01191">
    <property type="entry name" value="ENT"/>
    <property type="match status" value="1"/>
</dbReference>
<gene>
    <name evidence="4" type="primary">Emsy_9</name>
    <name evidence="5" type="synonym">Emsy_1</name>
    <name evidence="6" type="synonym">Emsy_5</name>
    <name evidence="5" type="ORF">g.55460</name>
    <name evidence="4" type="ORF">g.55461</name>
    <name evidence="6" type="ORF">g.55462</name>
</gene>